<evidence type="ECO:0000313" key="3">
    <source>
        <dbReference type="Proteomes" id="UP000789831"/>
    </source>
</evidence>
<proteinExistence type="predicted"/>
<dbReference type="GO" id="GO:0008757">
    <property type="term" value="F:S-adenosylmethionine-dependent methyltransferase activity"/>
    <property type="evidence" value="ECO:0007669"/>
    <property type="project" value="InterPro"/>
</dbReference>
<dbReference type="Proteomes" id="UP000789831">
    <property type="component" value="Unassembled WGS sequence"/>
</dbReference>
<keyword evidence="3" id="KW-1185">Reference proteome</keyword>
<dbReference type="AlphaFoldDB" id="A0A9N8UZZ8"/>
<evidence type="ECO:0000313" key="2">
    <source>
        <dbReference type="EMBL" id="CAG8437519.1"/>
    </source>
</evidence>
<organism evidence="2 3">
    <name type="scientific">Ambispora gerdemannii</name>
    <dbReference type="NCBI Taxonomy" id="144530"/>
    <lineage>
        <taxon>Eukaryota</taxon>
        <taxon>Fungi</taxon>
        <taxon>Fungi incertae sedis</taxon>
        <taxon>Mucoromycota</taxon>
        <taxon>Glomeromycotina</taxon>
        <taxon>Glomeromycetes</taxon>
        <taxon>Archaeosporales</taxon>
        <taxon>Ambisporaceae</taxon>
        <taxon>Ambispora</taxon>
    </lineage>
</organism>
<evidence type="ECO:0000259" key="1">
    <source>
        <dbReference type="Pfam" id="PF08241"/>
    </source>
</evidence>
<name>A0A9N8UZZ8_9GLOM</name>
<sequence>MWNWNLDFGIDLSPIFPTEGFPLNVEFIQYNVLDVLPYEDSSFDFVHEKFMVSAFTEEQWKKNVIPEIIRLTRPDGWVELLERDTFIISDGNATTRIAKAFKDFMRSRGMNSIIGKKGGKTGQERIGQYEYNAEHFDALIETISIEAEKTTSYFNQYLICGHKKI</sequence>
<dbReference type="CDD" id="cd02440">
    <property type="entry name" value="AdoMet_MTases"/>
    <property type="match status" value="1"/>
</dbReference>
<dbReference type="SUPFAM" id="SSF53335">
    <property type="entry name" value="S-adenosyl-L-methionine-dependent methyltransferases"/>
    <property type="match status" value="1"/>
</dbReference>
<feature type="domain" description="Methyltransferase type 11" evidence="1">
    <location>
        <begin position="21"/>
        <end position="78"/>
    </location>
</feature>
<dbReference type="EMBL" id="CAJVPL010000041">
    <property type="protein sequence ID" value="CAG8437519.1"/>
    <property type="molecule type" value="Genomic_DNA"/>
</dbReference>
<dbReference type="InterPro" id="IPR029063">
    <property type="entry name" value="SAM-dependent_MTases_sf"/>
</dbReference>
<dbReference type="Gene3D" id="3.40.50.150">
    <property type="entry name" value="Vaccinia Virus protein VP39"/>
    <property type="match status" value="1"/>
</dbReference>
<gene>
    <name evidence="2" type="ORF">AGERDE_LOCUS779</name>
</gene>
<protein>
    <submittedName>
        <fullName evidence="2">4419_t:CDS:1</fullName>
    </submittedName>
</protein>
<dbReference type="OrthoDB" id="2013972at2759"/>
<accession>A0A9N8UZZ8</accession>
<dbReference type="Pfam" id="PF08241">
    <property type="entry name" value="Methyltransf_11"/>
    <property type="match status" value="1"/>
</dbReference>
<comment type="caution">
    <text evidence="2">The sequence shown here is derived from an EMBL/GenBank/DDBJ whole genome shotgun (WGS) entry which is preliminary data.</text>
</comment>
<reference evidence="2" key="1">
    <citation type="submission" date="2021-06" db="EMBL/GenBank/DDBJ databases">
        <authorList>
            <person name="Kallberg Y."/>
            <person name="Tangrot J."/>
            <person name="Rosling A."/>
        </authorList>
    </citation>
    <scope>NUCLEOTIDE SEQUENCE</scope>
    <source>
        <strain evidence="2">MT106</strain>
    </source>
</reference>
<dbReference type="InterPro" id="IPR013216">
    <property type="entry name" value="Methyltransf_11"/>
</dbReference>